<protein>
    <submittedName>
        <fullName evidence="2">Transcriptional regulator</fullName>
    </submittedName>
</protein>
<name>A0A2T5MIM0_9GAMM</name>
<accession>A0A2T5MIM0</accession>
<dbReference type="CDD" id="cd00093">
    <property type="entry name" value="HTH_XRE"/>
    <property type="match status" value="1"/>
</dbReference>
<dbReference type="PROSITE" id="PS50943">
    <property type="entry name" value="HTH_CROC1"/>
    <property type="match status" value="1"/>
</dbReference>
<dbReference type="OrthoDB" id="9803379at2"/>
<dbReference type="InterPro" id="IPR010982">
    <property type="entry name" value="Lambda_DNA-bd_dom_sf"/>
</dbReference>
<gene>
    <name evidence="2" type="ORF">CJD38_07095</name>
</gene>
<dbReference type="SUPFAM" id="SSF47413">
    <property type="entry name" value="lambda repressor-like DNA-binding domains"/>
    <property type="match status" value="1"/>
</dbReference>
<feature type="domain" description="HTH cro/C1-type" evidence="1">
    <location>
        <begin position="17"/>
        <end position="71"/>
    </location>
</feature>
<dbReference type="Pfam" id="PF13560">
    <property type="entry name" value="HTH_31"/>
    <property type="match status" value="1"/>
</dbReference>
<reference evidence="2 3" key="1">
    <citation type="submission" date="2018-04" db="EMBL/GenBank/DDBJ databases">
        <title>Novel species isolated from glacier.</title>
        <authorList>
            <person name="Liu Q."/>
            <person name="Xin Y.-H."/>
        </authorList>
    </citation>
    <scope>NUCLEOTIDE SEQUENCE [LARGE SCALE GENOMIC DNA]</scope>
    <source>
        <strain evidence="2 3">GT1R17</strain>
    </source>
</reference>
<dbReference type="RefSeq" id="WP_107939602.1">
    <property type="nucleotide sequence ID" value="NZ_QANS01000002.1"/>
</dbReference>
<dbReference type="AlphaFoldDB" id="A0A2T5MIM0"/>
<evidence type="ECO:0000313" key="2">
    <source>
        <dbReference type="EMBL" id="PTU32408.1"/>
    </source>
</evidence>
<sequence length="81" mass="9575">MGKQLYNKQRERFRTTIKQVRLDAGLTQVELADKLKRHQSYVSDYERGHRRLDWVAIEEVLVACQTNLVHFSKWYLAGGPK</sequence>
<dbReference type="Gene3D" id="1.10.260.40">
    <property type="entry name" value="lambda repressor-like DNA-binding domains"/>
    <property type="match status" value="1"/>
</dbReference>
<dbReference type="EMBL" id="QANS01000002">
    <property type="protein sequence ID" value="PTU32408.1"/>
    <property type="molecule type" value="Genomic_DNA"/>
</dbReference>
<dbReference type="Proteomes" id="UP000244248">
    <property type="component" value="Unassembled WGS sequence"/>
</dbReference>
<evidence type="ECO:0000259" key="1">
    <source>
        <dbReference type="PROSITE" id="PS50943"/>
    </source>
</evidence>
<dbReference type="GO" id="GO:0003677">
    <property type="term" value="F:DNA binding"/>
    <property type="evidence" value="ECO:0007669"/>
    <property type="project" value="InterPro"/>
</dbReference>
<organism evidence="2 3">
    <name type="scientific">Stenotrophobium rhamnosiphilum</name>
    <dbReference type="NCBI Taxonomy" id="2029166"/>
    <lineage>
        <taxon>Bacteria</taxon>
        <taxon>Pseudomonadati</taxon>
        <taxon>Pseudomonadota</taxon>
        <taxon>Gammaproteobacteria</taxon>
        <taxon>Nevskiales</taxon>
        <taxon>Nevskiaceae</taxon>
        <taxon>Stenotrophobium</taxon>
    </lineage>
</organism>
<dbReference type="InterPro" id="IPR001387">
    <property type="entry name" value="Cro/C1-type_HTH"/>
</dbReference>
<keyword evidence="3" id="KW-1185">Reference proteome</keyword>
<dbReference type="SMART" id="SM00530">
    <property type="entry name" value="HTH_XRE"/>
    <property type="match status" value="1"/>
</dbReference>
<comment type="caution">
    <text evidence="2">The sequence shown here is derived from an EMBL/GenBank/DDBJ whole genome shotgun (WGS) entry which is preliminary data.</text>
</comment>
<evidence type="ECO:0000313" key="3">
    <source>
        <dbReference type="Proteomes" id="UP000244248"/>
    </source>
</evidence>
<proteinExistence type="predicted"/>